<evidence type="ECO:0000256" key="8">
    <source>
        <dbReference type="ARBA" id="ARBA00025763"/>
    </source>
</evidence>
<feature type="signal peptide" evidence="9">
    <location>
        <begin position="1"/>
        <end position="38"/>
    </location>
</feature>
<keyword evidence="5 9" id="KW-0732">Signal</keyword>
<evidence type="ECO:0000313" key="10">
    <source>
        <dbReference type="EMBL" id="CAI5792606.1"/>
    </source>
</evidence>
<dbReference type="AlphaFoldDB" id="A0AA35LA49"/>
<evidence type="ECO:0000256" key="1">
    <source>
        <dbReference type="ARBA" id="ARBA00003615"/>
    </source>
</evidence>
<dbReference type="GO" id="GO:0030133">
    <property type="term" value="C:transport vesicle"/>
    <property type="evidence" value="ECO:0007669"/>
    <property type="project" value="UniProtKB-SubCell"/>
</dbReference>
<evidence type="ECO:0000256" key="6">
    <source>
        <dbReference type="ARBA" id="ARBA00023180"/>
    </source>
</evidence>
<evidence type="ECO:0000256" key="9">
    <source>
        <dbReference type="SAM" id="SignalP"/>
    </source>
</evidence>
<keyword evidence="11" id="KW-1185">Reference proteome</keyword>
<proteinExistence type="inferred from homology"/>
<dbReference type="GO" id="GO:0007340">
    <property type="term" value="P:acrosome reaction"/>
    <property type="evidence" value="ECO:0007669"/>
    <property type="project" value="InterPro"/>
</dbReference>
<dbReference type="EMBL" id="OX395139">
    <property type="protein sequence ID" value="CAI5792606.1"/>
    <property type="molecule type" value="Genomic_DNA"/>
</dbReference>
<reference evidence="10" key="1">
    <citation type="submission" date="2022-12" db="EMBL/GenBank/DDBJ databases">
        <authorList>
            <person name="Alioto T."/>
            <person name="Alioto T."/>
            <person name="Gomez Garrido J."/>
        </authorList>
    </citation>
    <scope>NUCLEOTIDE SEQUENCE</scope>
</reference>
<dbReference type="PANTHER" id="PTHR31667">
    <property type="entry name" value="SPERM EQUATORIAL SEGMENT PROTEIN 1"/>
    <property type="match status" value="1"/>
</dbReference>
<sequence length="562" mass="61321">MVGRWRRPRRQPWLLLPPPLLLRALLLLFGFLLPGAPAQRVHHTFDNIKEMQIALNPTMTVQISSETADNLQALEPSHIFEVETTNEEEKTLNNLVGLLQDMVKNIPTASAQSQTPKPTETATIVISHPEPSHPEPSPSEAVGTVLLNLNPKTEGIQVESLETVALTNENTPTTSTAFWDLRNDAGASVVLHSDIVTPEGNTEEQTETSVFYSAETTPDQSLVSVSFLLETDTTTQKAMTFDQLTNGALASLVESLRNVRKMHVKLTHTSNESKHSETAVTQSPEKSVSAEILELIDRLIETIKNAPSAVIEDPALNTYLGKAESYLKSALELAGEAEKRLGKGKAEKVVEVVIPSTGSENVTVVIPSMEAENVTVVIPPSESEKVTVVIPHTQSENVPVVIPHTESEKVTVVIPHTEPEKKVEVQGPPSGQEWVETEKKVEVVLPPLPSETVPVSTVAVQLPASSPESVAEKAEEAQVEMGKLKAFINLLYGFSPHLTAYAQNSANKKVGEDIVDRAMAVLHAIKSIFCGNPEGQSKLMLQQLLKEDMELVRQAMKEKRVS</sequence>
<name>A0AA35LA49_9SAUR</name>
<dbReference type="InterPro" id="IPR026743">
    <property type="entry name" value="Equatorial_segment"/>
</dbReference>
<evidence type="ECO:0000256" key="4">
    <source>
        <dbReference type="ARBA" id="ARBA00022473"/>
    </source>
</evidence>
<evidence type="ECO:0000313" key="11">
    <source>
        <dbReference type="Proteomes" id="UP001178461"/>
    </source>
</evidence>
<dbReference type="GO" id="GO:0001669">
    <property type="term" value="C:acrosomal vesicle"/>
    <property type="evidence" value="ECO:0007669"/>
    <property type="project" value="InterPro"/>
</dbReference>
<keyword evidence="6" id="KW-0325">Glycoprotein</keyword>
<accession>A0AA35LA49</accession>
<comment type="function">
    <text evidence="1">Involved in fertilization ability of sperm.</text>
</comment>
<feature type="chain" id="PRO_5041388706" description="Sperm equatorial segment protein 1" evidence="9">
    <location>
        <begin position="39"/>
        <end position="562"/>
    </location>
</feature>
<gene>
    <name evidence="10" type="ORF">PODLI_1B027279</name>
</gene>
<organism evidence="10 11">
    <name type="scientific">Podarcis lilfordi</name>
    <name type="common">Lilford's wall lizard</name>
    <dbReference type="NCBI Taxonomy" id="74358"/>
    <lineage>
        <taxon>Eukaryota</taxon>
        <taxon>Metazoa</taxon>
        <taxon>Chordata</taxon>
        <taxon>Craniata</taxon>
        <taxon>Vertebrata</taxon>
        <taxon>Euteleostomi</taxon>
        <taxon>Lepidosauria</taxon>
        <taxon>Squamata</taxon>
        <taxon>Bifurcata</taxon>
        <taxon>Unidentata</taxon>
        <taxon>Episquamata</taxon>
        <taxon>Laterata</taxon>
        <taxon>Lacertibaenia</taxon>
        <taxon>Lacertidae</taxon>
        <taxon>Podarcis</taxon>
    </lineage>
</organism>
<evidence type="ECO:0000256" key="7">
    <source>
        <dbReference type="ARBA" id="ARBA00023329"/>
    </source>
</evidence>
<evidence type="ECO:0000256" key="2">
    <source>
        <dbReference type="ARBA" id="ARBA00004398"/>
    </source>
</evidence>
<keyword evidence="4" id="KW-0217">Developmental protein</keyword>
<comment type="similarity">
    <text evidence="8">Belongs to the SPESP1 family.</text>
</comment>
<evidence type="ECO:0000256" key="5">
    <source>
        <dbReference type="ARBA" id="ARBA00022729"/>
    </source>
</evidence>
<evidence type="ECO:0000256" key="3">
    <source>
        <dbReference type="ARBA" id="ARBA00020783"/>
    </source>
</evidence>
<dbReference type="Pfam" id="PF15754">
    <property type="entry name" value="SPESP1"/>
    <property type="match status" value="1"/>
</dbReference>
<dbReference type="Proteomes" id="UP001178461">
    <property type="component" value="Chromosome 14"/>
</dbReference>
<dbReference type="PANTHER" id="PTHR31667:SF2">
    <property type="entry name" value="SPERM EQUATORIAL SEGMENT PROTEIN 1"/>
    <property type="match status" value="1"/>
</dbReference>
<dbReference type="GO" id="GO:0007342">
    <property type="term" value="P:fusion of sperm to egg plasma membrane involved in single fertilization"/>
    <property type="evidence" value="ECO:0007669"/>
    <property type="project" value="InterPro"/>
</dbReference>
<comment type="subcellular location">
    <subcellularLocation>
        <location evidence="2">Cytoplasmic vesicle</location>
        <location evidence="2">Secretory vesicle</location>
    </subcellularLocation>
</comment>
<protein>
    <recommendedName>
        <fullName evidence="3">Sperm equatorial segment protein 1</fullName>
    </recommendedName>
</protein>
<keyword evidence="7" id="KW-0968">Cytoplasmic vesicle</keyword>